<dbReference type="InterPro" id="IPR051703">
    <property type="entry name" value="NF-kappa-B_Signaling_Reg"/>
</dbReference>
<dbReference type="Pfam" id="PF09588">
    <property type="entry name" value="YqaJ"/>
    <property type="match status" value="1"/>
</dbReference>
<sequence length="1287" mass="147980">MKFLKQFRSAIRTNNFRIIPKQCQNEGRSITILSEEEKIHVSRKTIFIPESPLKKIQKEDVNAASTNSLSPEYQQYSAESDEIEHADEIDDDVMSDSAENDNDMEEMISLLPIVMEELKKANKLEEYISFHRLVSESKFSLQNIAYLLFNDVVRWFSLEQSSHMRYSNEVKLFWRTGLRLFHGKFLRFMGGSKGTGQIVNKQSTPCLCSTTTSNINFVVPNRNALAEEKKFVNESKPGIFNEMIKSLADSDFTDNTKTYKVCEDGKKINLSSNGEVDLWGYEDKPTKEEKNERTEREIELVIRLKEHALKQIAFGHVFTHDCNLESKILIPELCTEIVTILSDRLKDLRLLKVKKNLFLNSLLEKSGSDWQKSHLVMVISSMKTTLYSIQNLIEDLLQVIGTLCKFASQMLQSDMNYSTERFVQINTQSNFVCLSNGERDLTDPSLVKQRSHQWHELRKNYTVTGSTIQAAIGLNGIKKQKEYLENKEKGNQQENDVQLQSRFEHGNKNEPNAVATIVSKFLPAFYPHLSFYEEGCYELTDKDTSLLVSPDGSLRDPKIESRIEFGVEIKCPLPGKLYTIDVHYSIPWYYVPQILSEMNALNVKSLFFVSYSMESTTIQHAHFDEPIWNNIQSEIRIVNLGQRQKILKERILPLKQKIMEYCKTKVKLVAEVPSCNAVPCSHKESDEEHRLYHSPSERSENSALCLSQIERTCLKISNLIKDCHTLCAIKASEVLVFLLSDLERTFKAAIPHAMPIAYALKGFSMKTDAMQKMICDVRKALFINGMYTPIVSFDGQWSKLAFQKSTDEPLTLLELQKKLYNKVKRKTTSELRSIIFHSGEINANTFEEIRCKVHYEKGKNGITVGYNENQSFIKTSIHPHGILRELKVKSSPIESTLNNQCNIPIEEVISDLPANVIASIDDDFMDELAVVNVQSLDRHEQERREMPDTDYCDLQNLFTEDPVVNNCLDQMSRRNETDGNKDSKMDFENIADQCTGTGDEETQQIQDEPTISDHILEMIFPKLQHSKWARKWTIDTSESLQGWFTRETNSHGLRLEVARTNSTKLKISHVEDLVDKQSDAIAKTTFSTEVQSVMEQLGYKNEADFCRLVRNFYEAEDDPGINALQRCLRRLEFRDWLLKDVNFGKFPPFGSHILGLPQVMFQGFLTNIERRIQIFPFIKIGCYNVRSLGSLEAENFFGEFQDLDPKGSGVIKAEEIPVALEMACQLNHTRLRDDRPFHMSLSRAKVYPFHELEQECPKDNENMATDSYLYPSHVGNIVPKIIYLMQN</sequence>
<dbReference type="EMBL" id="VSWD01000004">
    <property type="protein sequence ID" value="KAK3104648.1"/>
    <property type="molecule type" value="Genomic_DNA"/>
</dbReference>
<dbReference type="PANTHER" id="PTHR46609:SF8">
    <property type="entry name" value="YQAJ VIRAL RECOMBINASE DOMAIN-CONTAINING PROTEIN"/>
    <property type="match status" value="1"/>
</dbReference>
<dbReference type="Gene3D" id="3.90.320.10">
    <property type="match status" value="1"/>
</dbReference>
<organism evidence="2 3">
    <name type="scientific">Pinctada imbricata</name>
    <name type="common">Atlantic pearl-oyster</name>
    <name type="synonym">Pinctada martensii</name>
    <dbReference type="NCBI Taxonomy" id="66713"/>
    <lineage>
        <taxon>Eukaryota</taxon>
        <taxon>Metazoa</taxon>
        <taxon>Spiralia</taxon>
        <taxon>Lophotrochozoa</taxon>
        <taxon>Mollusca</taxon>
        <taxon>Bivalvia</taxon>
        <taxon>Autobranchia</taxon>
        <taxon>Pteriomorphia</taxon>
        <taxon>Pterioida</taxon>
        <taxon>Pterioidea</taxon>
        <taxon>Pteriidae</taxon>
        <taxon>Pinctada</taxon>
    </lineage>
</organism>
<dbReference type="SUPFAM" id="SSF52980">
    <property type="entry name" value="Restriction endonuclease-like"/>
    <property type="match status" value="1"/>
</dbReference>
<gene>
    <name evidence="2" type="ORF">FSP39_007114</name>
</gene>
<protein>
    <recommendedName>
        <fullName evidence="1">YqaJ viral recombinase domain-containing protein</fullName>
    </recommendedName>
</protein>
<dbReference type="GO" id="GO:0006281">
    <property type="term" value="P:DNA repair"/>
    <property type="evidence" value="ECO:0007669"/>
    <property type="project" value="UniProtKB-ARBA"/>
</dbReference>
<feature type="domain" description="YqaJ viral recombinase" evidence="1">
    <location>
        <begin position="453"/>
        <end position="598"/>
    </location>
</feature>
<evidence type="ECO:0000259" key="1">
    <source>
        <dbReference type="Pfam" id="PF09588"/>
    </source>
</evidence>
<evidence type="ECO:0000313" key="3">
    <source>
        <dbReference type="Proteomes" id="UP001186944"/>
    </source>
</evidence>
<dbReference type="InterPro" id="IPR019080">
    <property type="entry name" value="YqaJ_viral_recombinase"/>
</dbReference>
<reference evidence="2" key="1">
    <citation type="submission" date="2019-08" db="EMBL/GenBank/DDBJ databases">
        <title>The improved chromosome-level genome for the pearl oyster Pinctada fucata martensii using PacBio sequencing and Hi-C.</title>
        <authorList>
            <person name="Zheng Z."/>
        </authorList>
    </citation>
    <scope>NUCLEOTIDE SEQUENCE</scope>
    <source>
        <strain evidence="2">ZZ-2019</strain>
        <tissue evidence="2">Adductor muscle</tissue>
    </source>
</reference>
<dbReference type="Proteomes" id="UP001186944">
    <property type="component" value="Unassembled WGS sequence"/>
</dbReference>
<comment type="caution">
    <text evidence="2">The sequence shown here is derived from an EMBL/GenBank/DDBJ whole genome shotgun (WGS) entry which is preliminary data.</text>
</comment>
<dbReference type="InterPro" id="IPR011604">
    <property type="entry name" value="PDDEXK-like_dom_sf"/>
</dbReference>
<accession>A0AA89C3P6</accession>
<name>A0AA89C3P6_PINIB</name>
<keyword evidence="3" id="KW-1185">Reference proteome</keyword>
<evidence type="ECO:0000313" key="2">
    <source>
        <dbReference type="EMBL" id="KAK3104648.1"/>
    </source>
</evidence>
<dbReference type="InterPro" id="IPR011335">
    <property type="entry name" value="Restrct_endonuc-II-like"/>
</dbReference>
<proteinExistence type="predicted"/>
<dbReference type="PANTHER" id="PTHR46609">
    <property type="entry name" value="EXONUCLEASE, PHAGE-TYPE/RECB, C-TERMINAL DOMAIN-CONTAINING PROTEIN"/>
    <property type="match status" value="1"/>
</dbReference>